<name>A0A024K3S6_9MYCO</name>
<reference evidence="3 4" key="3">
    <citation type="submission" date="2016-01" db="EMBL/GenBank/DDBJ databases">
        <title>The new phylogeny of the genus Mycobacterium.</title>
        <authorList>
            <person name="Tarcisio F."/>
            <person name="Conor M."/>
            <person name="Antonella G."/>
            <person name="Elisabetta G."/>
            <person name="Giulia F.S."/>
            <person name="Sara T."/>
            <person name="Anna F."/>
            <person name="Clotilde B."/>
            <person name="Roberto B."/>
            <person name="Veronica D.S."/>
            <person name="Fabio R."/>
            <person name="Monica P."/>
            <person name="Olivier J."/>
            <person name="Enrico T."/>
            <person name="Nicola S."/>
        </authorList>
    </citation>
    <scope>NUCLEOTIDE SEQUENCE [LARGE SCALE GENOMIC DNA]</scope>
    <source>
        <strain evidence="3 4">DSM 44626</strain>
    </source>
</reference>
<keyword evidence="4" id="KW-1185">Reference proteome</keyword>
<dbReference type="RefSeq" id="WP_051641415.1">
    <property type="nucleotide sequence ID" value="NZ_HG964446.1"/>
</dbReference>
<protein>
    <submittedName>
        <fullName evidence="2">Uncharacterized protein</fullName>
    </submittedName>
</protein>
<dbReference type="Proteomes" id="UP000028880">
    <property type="component" value="Unassembled WGS sequence"/>
</dbReference>
<proteinExistence type="predicted"/>
<dbReference type="HOGENOM" id="CLU_2410121_0_0_11"/>
<reference evidence="2" key="1">
    <citation type="journal article" date="2014" name="Genome Announc.">
        <title>Draft Genome Sequence of Mycobacterium triplex DSM 44626.</title>
        <authorList>
            <person name="Sassi M."/>
            <person name="Croce O."/>
            <person name="Robert C."/>
            <person name="Raoult D."/>
            <person name="Drancourt M."/>
        </authorList>
    </citation>
    <scope>NUCLEOTIDE SEQUENCE [LARGE SCALE GENOMIC DNA]</scope>
    <source>
        <strain evidence="2">DSM 44626</strain>
    </source>
</reference>
<dbReference type="Proteomes" id="UP000193710">
    <property type="component" value="Unassembled WGS sequence"/>
</dbReference>
<dbReference type="STRING" id="47839.BN973_04595"/>
<accession>A0A024K3S6</accession>
<gene>
    <name evidence="3" type="ORF">AWC29_26825</name>
    <name evidence="2" type="ORF">BN973_04595</name>
</gene>
<evidence type="ECO:0000313" key="4">
    <source>
        <dbReference type="Proteomes" id="UP000193710"/>
    </source>
</evidence>
<dbReference type="EMBL" id="LQPY01000037">
    <property type="protein sequence ID" value="ORW99969.1"/>
    <property type="molecule type" value="Genomic_DNA"/>
</dbReference>
<reference evidence="2" key="2">
    <citation type="submission" date="2014-04" db="EMBL/GenBank/DDBJ databases">
        <authorList>
            <person name="Urmite Genomes U."/>
        </authorList>
    </citation>
    <scope>NUCLEOTIDE SEQUENCE</scope>
    <source>
        <strain evidence="2">DSM 44626</strain>
    </source>
</reference>
<sequence length="92" mass="9497" precursor="true">MPTLRKVGIVVLASVLTGLYLAVPAGADPGYDPCRSMFNPICRMVPMVPDLDHDIDLTQDPNGLADGQSAFTQSDTRQGGPGGQPSVSPSGG</sequence>
<evidence type="ECO:0000313" key="2">
    <source>
        <dbReference type="EMBL" id="CDO90202.1"/>
    </source>
</evidence>
<evidence type="ECO:0000313" key="3">
    <source>
        <dbReference type="EMBL" id="ORW99969.1"/>
    </source>
</evidence>
<feature type="region of interest" description="Disordered" evidence="1">
    <location>
        <begin position="53"/>
        <end position="92"/>
    </location>
</feature>
<dbReference type="OrthoDB" id="4735719at2"/>
<dbReference type="AlphaFoldDB" id="A0A024K3S6"/>
<dbReference type="EMBL" id="HG964446">
    <property type="protein sequence ID" value="CDO90202.1"/>
    <property type="molecule type" value="Genomic_DNA"/>
</dbReference>
<evidence type="ECO:0000256" key="1">
    <source>
        <dbReference type="SAM" id="MobiDB-lite"/>
    </source>
</evidence>
<organism evidence="2">
    <name type="scientific">Mycobacterium triplex</name>
    <dbReference type="NCBI Taxonomy" id="47839"/>
    <lineage>
        <taxon>Bacteria</taxon>
        <taxon>Bacillati</taxon>
        <taxon>Actinomycetota</taxon>
        <taxon>Actinomycetes</taxon>
        <taxon>Mycobacteriales</taxon>
        <taxon>Mycobacteriaceae</taxon>
        <taxon>Mycobacterium</taxon>
        <taxon>Mycobacterium simiae complex</taxon>
    </lineage>
</organism>